<dbReference type="RefSeq" id="WP_097246488.1">
    <property type="nucleotide sequence ID" value="NZ_JAMTCV010000003.1"/>
</dbReference>
<dbReference type="Proteomes" id="UP000219565">
    <property type="component" value="Unassembled WGS sequence"/>
</dbReference>
<dbReference type="PANTHER" id="PTHR43479">
    <property type="entry name" value="ACREF/ENVCD OPERON REPRESSOR-RELATED"/>
    <property type="match status" value="1"/>
</dbReference>
<evidence type="ECO:0000313" key="4">
    <source>
        <dbReference type="EMBL" id="SNY87560.1"/>
    </source>
</evidence>
<sequence length="210" mass="22685">MTRSEVVRSYGGVSAADRRAERRARLIAAGRRTWGESGLAAVTVRGVCKGSGLTDRYFYEHFANRDELLIAIADEVRDQLLAVLVEAGVSVDGSAMDKLRAALQAFLDAVSGDPHIHRIVSSDPGGIPGLEQRRRDVLGLIADLVVQHAPGVLEAEPDPEWLRRAALFITGGVDQLIEAWLDGSIETTTAELAAECARMCSDVITNPPQR</sequence>
<proteinExistence type="predicted"/>
<evidence type="ECO:0000256" key="1">
    <source>
        <dbReference type="ARBA" id="ARBA00023125"/>
    </source>
</evidence>
<dbReference type="PROSITE" id="PS50977">
    <property type="entry name" value="HTH_TETR_2"/>
    <property type="match status" value="1"/>
</dbReference>
<dbReference type="InterPro" id="IPR050624">
    <property type="entry name" value="HTH-type_Tx_Regulator"/>
</dbReference>
<dbReference type="InterPro" id="IPR009057">
    <property type="entry name" value="Homeodomain-like_sf"/>
</dbReference>
<dbReference type="InterPro" id="IPR001647">
    <property type="entry name" value="HTH_TetR"/>
</dbReference>
<keyword evidence="5" id="KW-1185">Reference proteome</keyword>
<feature type="domain" description="HTH tetR-type" evidence="3">
    <location>
        <begin position="20"/>
        <end position="80"/>
    </location>
</feature>
<dbReference type="GO" id="GO:0003677">
    <property type="term" value="F:DNA binding"/>
    <property type="evidence" value="ECO:0007669"/>
    <property type="project" value="UniProtKB-UniRule"/>
</dbReference>
<dbReference type="EMBL" id="OBEG01000004">
    <property type="protein sequence ID" value="SNY87560.1"/>
    <property type="molecule type" value="Genomic_DNA"/>
</dbReference>
<dbReference type="SUPFAM" id="SSF48498">
    <property type="entry name" value="Tetracyclin repressor-like, C-terminal domain"/>
    <property type="match status" value="1"/>
</dbReference>
<evidence type="ECO:0000259" key="3">
    <source>
        <dbReference type="PROSITE" id="PS50977"/>
    </source>
</evidence>
<protein>
    <submittedName>
        <fullName evidence="4">Transcriptional regulator, TetR family</fullName>
    </submittedName>
</protein>
<dbReference type="SUPFAM" id="SSF46689">
    <property type="entry name" value="Homeodomain-like"/>
    <property type="match status" value="1"/>
</dbReference>
<keyword evidence="1 2" id="KW-0238">DNA-binding</keyword>
<dbReference type="Gene3D" id="1.10.357.10">
    <property type="entry name" value="Tetracycline Repressor, domain 2"/>
    <property type="match status" value="1"/>
</dbReference>
<organism evidence="4 5">
    <name type="scientific">Nocardia amikacinitolerans</name>
    <dbReference type="NCBI Taxonomy" id="756689"/>
    <lineage>
        <taxon>Bacteria</taxon>
        <taxon>Bacillati</taxon>
        <taxon>Actinomycetota</taxon>
        <taxon>Actinomycetes</taxon>
        <taxon>Mycobacteriales</taxon>
        <taxon>Nocardiaceae</taxon>
        <taxon>Nocardia</taxon>
    </lineage>
</organism>
<evidence type="ECO:0000256" key="2">
    <source>
        <dbReference type="PROSITE-ProRule" id="PRU00335"/>
    </source>
</evidence>
<gene>
    <name evidence="4" type="ORF">SAMN04244553_4508</name>
</gene>
<dbReference type="AlphaFoldDB" id="A0A285LRK2"/>
<dbReference type="PANTHER" id="PTHR43479:SF11">
    <property type="entry name" value="ACREF_ENVCD OPERON REPRESSOR-RELATED"/>
    <property type="match status" value="1"/>
</dbReference>
<reference evidence="4 5" key="1">
    <citation type="submission" date="2017-09" db="EMBL/GenBank/DDBJ databases">
        <authorList>
            <person name="Ehlers B."/>
            <person name="Leendertz F.H."/>
        </authorList>
    </citation>
    <scope>NUCLEOTIDE SEQUENCE [LARGE SCALE GENOMIC DNA]</scope>
    <source>
        <strain evidence="4 5">DSM 45537</strain>
    </source>
</reference>
<dbReference type="OrthoDB" id="9790413at2"/>
<evidence type="ECO:0000313" key="5">
    <source>
        <dbReference type="Proteomes" id="UP000219565"/>
    </source>
</evidence>
<dbReference type="InterPro" id="IPR036271">
    <property type="entry name" value="Tet_transcr_reg_TetR-rel_C_sf"/>
</dbReference>
<accession>A0A285LRK2</accession>
<dbReference type="Pfam" id="PF00440">
    <property type="entry name" value="TetR_N"/>
    <property type="match status" value="1"/>
</dbReference>
<feature type="DNA-binding region" description="H-T-H motif" evidence="2">
    <location>
        <begin position="43"/>
        <end position="62"/>
    </location>
</feature>
<name>A0A285LRK2_9NOCA</name>
<dbReference type="STRING" id="1379680.GCA_001612615_03829"/>